<comment type="caution">
    <text evidence="1">The sequence shown here is derived from an EMBL/GenBank/DDBJ whole genome shotgun (WGS) entry which is preliminary data.</text>
</comment>
<protein>
    <submittedName>
        <fullName evidence="1">Uncharacterized protein</fullName>
    </submittedName>
</protein>
<sequence length="77" mass="8688">MQVRDHVVRVEIVLHGDVVLQRAKVIANGEDARRLNAAKHRVLLLYRCCFHLFLPVSLSRAAGSNLNDQNKKGLSKE</sequence>
<evidence type="ECO:0000313" key="1">
    <source>
        <dbReference type="EMBL" id="MPM95508.1"/>
    </source>
</evidence>
<proteinExistence type="predicted"/>
<reference evidence="1" key="1">
    <citation type="submission" date="2019-08" db="EMBL/GenBank/DDBJ databases">
        <authorList>
            <person name="Kucharzyk K."/>
            <person name="Murdoch R.W."/>
            <person name="Higgins S."/>
            <person name="Loffler F."/>
        </authorList>
    </citation>
    <scope>NUCLEOTIDE SEQUENCE</scope>
</reference>
<accession>A0A645E292</accession>
<gene>
    <name evidence="1" type="ORF">SDC9_142662</name>
</gene>
<organism evidence="1">
    <name type="scientific">bioreactor metagenome</name>
    <dbReference type="NCBI Taxonomy" id="1076179"/>
    <lineage>
        <taxon>unclassified sequences</taxon>
        <taxon>metagenomes</taxon>
        <taxon>ecological metagenomes</taxon>
    </lineage>
</organism>
<dbReference type="EMBL" id="VSSQ01041989">
    <property type="protein sequence ID" value="MPM95508.1"/>
    <property type="molecule type" value="Genomic_DNA"/>
</dbReference>
<dbReference type="AlphaFoldDB" id="A0A645E292"/>
<name>A0A645E292_9ZZZZ</name>